<evidence type="ECO:0000313" key="2">
    <source>
        <dbReference type="EMBL" id="MBD2777505.1"/>
    </source>
</evidence>
<feature type="signal peptide" evidence="1">
    <location>
        <begin position="1"/>
        <end position="21"/>
    </location>
</feature>
<name>A0A8J6XS94_9CYAN</name>
<gene>
    <name evidence="2" type="ORF">ICL16_37030</name>
</gene>
<proteinExistence type="predicted"/>
<dbReference type="EMBL" id="JACXAE010000110">
    <property type="protein sequence ID" value="MBD2777505.1"/>
    <property type="molecule type" value="Genomic_DNA"/>
</dbReference>
<organism evidence="2 3">
    <name type="scientific">Iningainema tapete BLCC-T55</name>
    <dbReference type="NCBI Taxonomy" id="2748662"/>
    <lineage>
        <taxon>Bacteria</taxon>
        <taxon>Bacillati</taxon>
        <taxon>Cyanobacteriota</taxon>
        <taxon>Cyanophyceae</taxon>
        <taxon>Nostocales</taxon>
        <taxon>Scytonemataceae</taxon>
        <taxon>Iningainema tapete</taxon>
    </lineage>
</organism>
<feature type="chain" id="PRO_5035326675" evidence="1">
    <location>
        <begin position="22"/>
        <end position="165"/>
    </location>
</feature>
<dbReference type="RefSeq" id="WP_190836568.1">
    <property type="nucleotide sequence ID" value="NZ_CAWPPI010000110.1"/>
</dbReference>
<reference evidence="2" key="1">
    <citation type="submission" date="2020-09" db="EMBL/GenBank/DDBJ databases">
        <title>Iningainema tapete sp. nov. (Scytonemataceae, Cyanobacteria) from greenhouses in central Florida (USA) produces two types of nodularin with biosynthetic potential for microcystin-LR and anabaenopeptins.</title>
        <authorList>
            <person name="Berthold D.E."/>
            <person name="Lefler F.W."/>
            <person name="Huang I.-S."/>
            <person name="Abdulla H."/>
            <person name="Zimba P.V."/>
            <person name="Laughinghouse H.D. IV."/>
        </authorList>
    </citation>
    <scope>NUCLEOTIDE SEQUENCE</scope>
    <source>
        <strain evidence="2">BLCCT55</strain>
    </source>
</reference>
<sequence length="165" mass="19146">MKLISIWATVFFFTSLTPAFAGFSQCQRWKWDTRNIKISDVRFEPEFLIASVPTEDKKGKKFNMNIQCGNNPNFYYKRLAAQTTTEMMETDEEFVTKVCSQAFEMRDVYIRQLLSTETCKRINWQYGISSIPVSLYGELAKKKDKGGNGFACDLYYTESPMIPDK</sequence>
<evidence type="ECO:0000313" key="3">
    <source>
        <dbReference type="Proteomes" id="UP000629098"/>
    </source>
</evidence>
<evidence type="ECO:0000256" key="1">
    <source>
        <dbReference type="SAM" id="SignalP"/>
    </source>
</evidence>
<comment type="caution">
    <text evidence="2">The sequence shown here is derived from an EMBL/GenBank/DDBJ whole genome shotgun (WGS) entry which is preliminary data.</text>
</comment>
<dbReference type="AlphaFoldDB" id="A0A8J6XS94"/>
<accession>A0A8J6XS94</accession>
<keyword evidence="3" id="KW-1185">Reference proteome</keyword>
<protein>
    <submittedName>
        <fullName evidence="2">Uncharacterized protein</fullName>
    </submittedName>
</protein>
<keyword evidence="1" id="KW-0732">Signal</keyword>
<dbReference type="Proteomes" id="UP000629098">
    <property type="component" value="Unassembled WGS sequence"/>
</dbReference>